<dbReference type="SUPFAM" id="SSF55785">
    <property type="entry name" value="PYP-like sensor domain (PAS domain)"/>
    <property type="match status" value="1"/>
</dbReference>
<gene>
    <name evidence="1" type="ORF">CUJ83_11330</name>
</gene>
<name>A0AAP2W5J8_9EURY</name>
<dbReference type="InterPro" id="IPR035965">
    <property type="entry name" value="PAS-like_dom_sf"/>
</dbReference>
<dbReference type="Proteomes" id="UP001320159">
    <property type="component" value="Unassembled WGS sequence"/>
</dbReference>
<keyword evidence="2" id="KW-1185">Reference proteome</keyword>
<organism evidence="1 2">
    <name type="scientific">Methanooceanicella nereidis</name>
    <dbReference type="NCBI Taxonomy" id="2052831"/>
    <lineage>
        <taxon>Archaea</taxon>
        <taxon>Methanobacteriati</taxon>
        <taxon>Methanobacteriota</taxon>
        <taxon>Stenosarchaea group</taxon>
        <taxon>Methanomicrobia</taxon>
        <taxon>Methanocellales</taxon>
        <taxon>Methanocellaceae</taxon>
        <taxon>Methanooceanicella</taxon>
    </lineage>
</organism>
<evidence type="ECO:0000313" key="2">
    <source>
        <dbReference type="Proteomes" id="UP001320159"/>
    </source>
</evidence>
<evidence type="ECO:0008006" key="3">
    <source>
        <dbReference type="Google" id="ProtNLM"/>
    </source>
</evidence>
<sequence length="134" mass="15079">MRDFVEDLDTILKYHSGPMLIFDKGLKILHINREFLELLDITEDEFIDRIAEGSSIPLLGNPFIMSFLKDSLSGKEITHELSFRKDQKEHRYNAILIPVSFYDGDRGVSLILESICESNTLASSASVPAAGPHI</sequence>
<comment type="caution">
    <text evidence="1">The sequence shown here is derived from an EMBL/GenBank/DDBJ whole genome shotgun (WGS) entry which is preliminary data.</text>
</comment>
<dbReference type="EMBL" id="PGCK01000009">
    <property type="protein sequence ID" value="MCD1295590.1"/>
    <property type="molecule type" value="Genomic_DNA"/>
</dbReference>
<protein>
    <recommendedName>
        <fullName evidence="3">PAS domain-containing protein</fullName>
    </recommendedName>
</protein>
<proteinExistence type="predicted"/>
<dbReference type="AlphaFoldDB" id="A0AAP2W5J8"/>
<accession>A0AAP2W5J8</accession>
<evidence type="ECO:0000313" key="1">
    <source>
        <dbReference type="EMBL" id="MCD1295590.1"/>
    </source>
</evidence>
<reference evidence="1 2" key="1">
    <citation type="submission" date="2017-11" db="EMBL/GenBank/DDBJ databases">
        <title>Isolation and Characterization of Family Methanocellaceae Species from Potential Methane Hydrate Area Offshore Southwestern Taiwan.</title>
        <authorList>
            <person name="Zhang W.-L."/>
            <person name="Chen W.-C."/>
            <person name="Lai M.-C."/>
            <person name="Chen S.-C."/>
        </authorList>
    </citation>
    <scope>NUCLEOTIDE SEQUENCE [LARGE SCALE GENOMIC DNA]</scope>
    <source>
        <strain evidence="1 2">CWC-04</strain>
    </source>
</reference>